<dbReference type="PANTHER" id="PTHR23407:SF1">
    <property type="entry name" value="5-FORMYLTETRAHYDROFOLATE CYCLO-LIGASE"/>
    <property type="match status" value="1"/>
</dbReference>
<dbReference type="PIRSF" id="PIRSF006806">
    <property type="entry name" value="FTHF_cligase"/>
    <property type="match status" value="1"/>
</dbReference>
<proteinExistence type="inferred from homology"/>
<dbReference type="SUPFAM" id="SSF100950">
    <property type="entry name" value="NagB/RpiA/CoA transferase-like"/>
    <property type="match status" value="1"/>
</dbReference>
<evidence type="ECO:0000256" key="6">
    <source>
        <dbReference type="PIRSR" id="PIRSR006806-1"/>
    </source>
</evidence>
<dbReference type="EC" id="6.3.3.2" evidence="5"/>
<dbReference type="GO" id="GO:0030272">
    <property type="term" value="F:5-formyltetrahydrofolate cyclo-ligase activity"/>
    <property type="evidence" value="ECO:0007669"/>
    <property type="project" value="UniProtKB-EC"/>
</dbReference>
<dbReference type="PhylomeDB" id="B6QPI8"/>
<dbReference type="Gene3D" id="3.40.50.10420">
    <property type="entry name" value="NagB/RpiA/CoA transferase-like"/>
    <property type="match status" value="1"/>
</dbReference>
<dbReference type="STRING" id="441960.B6QPI8"/>
<dbReference type="AlphaFoldDB" id="B6QPI8"/>
<gene>
    <name evidence="8" type="ORF">PMAA_049170</name>
</gene>
<keyword evidence="9" id="KW-1185">Reference proteome</keyword>
<dbReference type="HOGENOM" id="CLU_066245_2_1_1"/>
<dbReference type="PANTHER" id="PTHR23407">
    <property type="entry name" value="ATPASE INHIBITOR/5-FORMYLTETRAHYDROFOLATE CYCLO-LIGASE"/>
    <property type="match status" value="1"/>
</dbReference>
<feature type="binding site" evidence="6">
    <location>
        <position position="64"/>
    </location>
    <ligand>
        <name>substrate</name>
    </ligand>
</feature>
<feature type="coiled-coil region" evidence="7">
    <location>
        <begin position="4"/>
        <end position="31"/>
    </location>
</feature>
<name>B6QPI8_TALMQ</name>
<dbReference type="InterPro" id="IPR024185">
    <property type="entry name" value="FTHF_cligase-like_sf"/>
</dbReference>
<feature type="binding site" evidence="6">
    <location>
        <begin position="18"/>
        <end position="22"/>
    </location>
    <ligand>
        <name>ATP</name>
        <dbReference type="ChEBI" id="CHEBI:30616"/>
    </ligand>
</feature>
<evidence type="ECO:0000313" key="9">
    <source>
        <dbReference type="Proteomes" id="UP000001294"/>
    </source>
</evidence>
<dbReference type="VEuPathDB" id="FungiDB:PMAA_049170"/>
<protein>
    <recommendedName>
        <fullName evidence="5">5-formyltetrahydrofolate cyclo-ligase</fullName>
        <ecNumber evidence="5">6.3.3.2</ecNumber>
    </recommendedName>
</protein>
<dbReference type="GO" id="GO:0005524">
    <property type="term" value="F:ATP binding"/>
    <property type="evidence" value="ECO:0007669"/>
    <property type="project" value="UniProtKB-KW"/>
</dbReference>
<sequence length="252" mass="27993">MNKIDGKEKAMAAVQVAKKELRRKIQNLLKDVPRESVNAQSTVVANKLFTLPEYLNARRISIFLSMPTGEISTTGIVRDALSKGKEVFIPYTHKLETTGNPSQPKVSVMDMLRLESMEEFESLQPDNWGIPSLDKQSIPNRQNCLGGTGVLEERPRGNPDDLGLDLIVMPGMAFDTDFQRLGHGKGYYDYFLNNYSKEIAGSPRASQRPYLVAIALKEQIVNPPDEIPVASHDQPVDVIIVGDGRLLSAKRS</sequence>
<evidence type="ECO:0000313" key="8">
    <source>
        <dbReference type="EMBL" id="EEA21111.1"/>
    </source>
</evidence>
<dbReference type="GO" id="GO:0005739">
    <property type="term" value="C:mitochondrion"/>
    <property type="evidence" value="ECO:0007669"/>
    <property type="project" value="TreeGrafter"/>
</dbReference>
<reference evidence="9" key="1">
    <citation type="journal article" date="2015" name="Genome Announc.">
        <title>Genome sequence of the AIDS-associated pathogen Penicillium marneffei (ATCC18224) and its near taxonomic relative Talaromyces stipitatus (ATCC10500).</title>
        <authorList>
            <person name="Nierman W.C."/>
            <person name="Fedorova-Abrams N.D."/>
            <person name="Andrianopoulos A."/>
        </authorList>
    </citation>
    <scope>NUCLEOTIDE SEQUENCE [LARGE SCALE GENOMIC DNA]</scope>
    <source>
        <strain evidence="9">ATCC 18224 / CBS 334.59 / QM 7333</strain>
    </source>
</reference>
<dbReference type="GO" id="GO:0035999">
    <property type="term" value="P:tetrahydrofolate interconversion"/>
    <property type="evidence" value="ECO:0007669"/>
    <property type="project" value="TreeGrafter"/>
</dbReference>
<dbReference type="FunFam" id="3.40.50.10420:FF:000007">
    <property type="entry name" value="5-formyltetrahydrofolate cyclo-ligase"/>
    <property type="match status" value="1"/>
</dbReference>
<evidence type="ECO:0000256" key="2">
    <source>
        <dbReference type="ARBA" id="ARBA00022741"/>
    </source>
</evidence>
<dbReference type="Proteomes" id="UP000001294">
    <property type="component" value="Unassembled WGS sequence"/>
</dbReference>
<accession>B6QPI8</accession>
<feature type="binding site" evidence="6">
    <location>
        <position position="70"/>
    </location>
    <ligand>
        <name>substrate</name>
    </ligand>
</feature>
<keyword evidence="3 6" id="KW-0067">ATP-binding</keyword>
<evidence type="ECO:0000256" key="4">
    <source>
        <dbReference type="ARBA" id="ARBA00036539"/>
    </source>
</evidence>
<feature type="binding site" evidence="6">
    <location>
        <begin position="180"/>
        <end position="188"/>
    </location>
    <ligand>
        <name>ATP</name>
        <dbReference type="ChEBI" id="CHEBI:30616"/>
    </ligand>
</feature>
<dbReference type="Pfam" id="PF01812">
    <property type="entry name" value="5-FTHF_cyc-lig"/>
    <property type="match status" value="1"/>
</dbReference>
<comment type="similarity">
    <text evidence="1">Belongs to the 5-formyltetrahydrofolate cyclo-ligase family.</text>
</comment>
<organism evidence="8 9">
    <name type="scientific">Talaromyces marneffei (strain ATCC 18224 / CBS 334.59 / QM 7333)</name>
    <name type="common">Penicillium marneffei</name>
    <dbReference type="NCBI Taxonomy" id="441960"/>
    <lineage>
        <taxon>Eukaryota</taxon>
        <taxon>Fungi</taxon>
        <taxon>Dikarya</taxon>
        <taxon>Ascomycota</taxon>
        <taxon>Pezizomycotina</taxon>
        <taxon>Eurotiomycetes</taxon>
        <taxon>Eurotiomycetidae</taxon>
        <taxon>Eurotiales</taxon>
        <taxon>Trichocomaceae</taxon>
        <taxon>Talaromyces</taxon>
        <taxon>Talaromyces sect. Talaromyces</taxon>
    </lineage>
</organism>
<comment type="catalytic activity">
    <reaction evidence="4">
        <text>(6S)-5-formyl-5,6,7,8-tetrahydrofolate + ATP = (6R)-5,10-methenyltetrahydrofolate + ADP + phosphate</text>
        <dbReference type="Rhea" id="RHEA:10488"/>
        <dbReference type="ChEBI" id="CHEBI:30616"/>
        <dbReference type="ChEBI" id="CHEBI:43474"/>
        <dbReference type="ChEBI" id="CHEBI:57455"/>
        <dbReference type="ChEBI" id="CHEBI:57457"/>
        <dbReference type="ChEBI" id="CHEBI:456216"/>
        <dbReference type="EC" id="6.3.3.2"/>
    </reaction>
</comment>
<evidence type="ECO:0000256" key="5">
    <source>
        <dbReference type="ARBA" id="ARBA00038966"/>
    </source>
</evidence>
<keyword evidence="2 6" id="KW-0547">Nucleotide-binding</keyword>
<evidence type="ECO:0000256" key="1">
    <source>
        <dbReference type="ARBA" id="ARBA00010638"/>
    </source>
</evidence>
<evidence type="ECO:0000256" key="3">
    <source>
        <dbReference type="ARBA" id="ARBA00022840"/>
    </source>
</evidence>
<dbReference type="EMBL" id="DS995904">
    <property type="protein sequence ID" value="EEA21111.1"/>
    <property type="molecule type" value="Genomic_DNA"/>
</dbReference>
<dbReference type="GO" id="GO:0009396">
    <property type="term" value="P:folic acid-containing compound biosynthetic process"/>
    <property type="evidence" value="ECO:0007669"/>
    <property type="project" value="TreeGrafter"/>
</dbReference>
<keyword evidence="7" id="KW-0175">Coiled coil</keyword>
<dbReference type="InterPro" id="IPR002698">
    <property type="entry name" value="FTHF_cligase"/>
</dbReference>
<evidence type="ECO:0000256" key="7">
    <source>
        <dbReference type="SAM" id="Coils"/>
    </source>
</evidence>
<dbReference type="OrthoDB" id="2015992at2759"/>
<dbReference type="InterPro" id="IPR037171">
    <property type="entry name" value="NagB/RpiA_transferase-like"/>
</dbReference>
<keyword evidence="8" id="KW-0436">Ligase</keyword>